<reference evidence="1 2" key="1">
    <citation type="submission" date="2019-05" db="EMBL/GenBank/DDBJ databases">
        <title>Another draft genome of Portunus trituberculatus and its Hox gene families provides insights of decapod evolution.</title>
        <authorList>
            <person name="Jeong J.-H."/>
            <person name="Song I."/>
            <person name="Kim S."/>
            <person name="Choi T."/>
            <person name="Kim D."/>
            <person name="Ryu S."/>
            <person name="Kim W."/>
        </authorList>
    </citation>
    <scope>NUCLEOTIDE SEQUENCE [LARGE SCALE GENOMIC DNA]</scope>
    <source>
        <tissue evidence="1">Muscle</tissue>
    </source>
</reference>
<keyword evidence="2" id="KW-1185">Reference proteome</keyword>
<proteinExistence type="predicted"/>
<dbReference type="Proteomes" id="UP000324222">
    <property type="component" value="Unassembled WGS sequence"/>
</dbReference>
<accession>A0A5B7KDQ7</accession>
<evidence type="ECO:0000313" key="1">
    <source>
        <dbReference type="EMBL" id="MPD04996.1"/>
    </source>
</evidence>
<dbReference type="EMBL" id="VSRR010143854">
    <property type="protein sequence ID" value="MPD04996.1"/>
    <property type="molecule type" value="Genomic_DNA"/>
</dbReference>
<organism evidence="1 2">
    <name type="scientific">Portunus trituberculatus</name>
    <name type="common">Swimming crab</name>
    <name type="synonym">Neptunus trituberculatus</name>
    <dbReference type="NCBI Taxonomy" id="210409"/>
    <lineage>
        <taxon>Eukaryota</taxon>
        <taxon>Metazoa</taxon>
        <taxon>Ecdysozoa</taxon>
        <taxon>Arthropoda</taxon>
        <taxon>Crustacea</taxon>
        <taxon>Multicrustacea</taxon>
        <taxon>Malacostraca</taxon>
        <taxon>Eumalacostraca</taxon>
        <taxon>Eucarida</taxon>
        <taxon>Decapoda</taxon>
        <taxon>Pleocyemata</taxon>
        <taxon>Brachyura</taxon>
        <taxon>Eubrachyura</taxon>
        <taxon>Portunoidea</taxon>
        <taxon>Portunidae</taxon>
        <taxon>Portuninae</taxon>
        <taxon>Portunus</taxon>
    </lineage>
</organism>
<name>A0A5B7KDQ7_PORTR</name>
<evidence type="ECO:0000313" key="2">
    <source>
        <dbReference type="Proteomes" id="UP000324222"/>
    </source>
</evidence>
<gene>
    <name evidence="1" type="ORF">E2C01_100713</name>
</gene>
<sequence>MDHRNRHVALPAAAVKSLPPPPAWTTPALPGSARGDEALACLVWTKLPPTPYNFVLHSHVKLTEQHTNP</sequence>
<dbReference type="AlphaFoldDB" id="A0A5B7KDQ7"/>
<protein>
    <submittedName>
        <fullName evidence="1">Uncharacterized protein</fullName>
    </submittedName>
</protein>
<comment type="caution">
    <text evidence="1">The sequence shown here is derived from an EMBL/GenBank/DDBJ whole genome shotgun (WGS) entry which is preliminary data.</text>
</comment>